<dbReference type="Proteomes" id="UP001449178">
    <property type="component" value="Chromosome"/>
</dbReference>
<evidence type="ECO:0000313" key="9">
    <source>
        <dbReference type="EMBL" id="WZW88562.1"/>
    </source>
</evidence>
<evidence type="ECO:0000256" key="6">
    <source>
        <dbReference type="ARBA" id="ARBA00023136"/>
    </source>
</evidence>
<feature type="transmembrane region" description="Helical" evidence="7">
    <location>
        <begin position="348"/>
        <end position="365"/>
    </location>
</feature>
<feature type="transmembrane region" description="Helical" evidence="7">
    <location>
        <begin position="140"/>
        <end position="158"/>
    </location>
</feature>
<accession>A0ABZ3C2Z2</accession>
<evidence type="ECO:0000256" key="1">
    <source>
        <dbReference type="ARBA" id="ARBA00004651"/>
    </source>
</evidence>
<dbReference type="CDD" id="cd06177">
    <property type="entry name" value="MFS_NHS"/>
    <property type="match status" value="1"/>
</dbReference>
<feature type="transmembrane region" description="Helical" evidence="7">
    <location>
        <begin position="98"/>
        <end position="119"/>
    </location>
</feature>
<keyword evidence="4 7" id="KW-0812">Transmembrane</keyword>
<evidence type="ECO:0000259" key="8">
    <source>
        <dbReference type="PROSITE" id="PS50850"/>
    </source>
</evidence>
<protein>
    <submittedName>
        <fullName evidence="9">Nucleoside permease</fullName>
    </submittedName>
</protein>
<comment type="subcellular location">
    <subcellularLocation>
        <location evidence="1">Cell membrane</location>
        <topology evidence="1">Multi-pass membrane protein</topology>
    </subcellularLocation>
</comment>
<evidence type="ECO:0000256" key="3">
    <source>
        <dbReference type="ARBA" id="ARBA00022475"/>
    </source>
</evidence>
<feature type="transmembrane region" description="Helical" evidence="7">
    <location>
        <begin position="309"/>
        <end position="336"/>
    </location>
</feature>
<dbReference type="InterPro" id="IPR020846">
    <property type="entry name" value="MFS_dom"/>
</dbReference>
<dbReference type="PANTHER" id="PTHR23522">
    <property type="entry name" value="BLL5896 PROTEIN"/>
    <property type="match status" value="1"/>
</dbReference>
<feature type="transmembrane region" description="Helical" evidence="7">
    <location>
        <begin position="253"/>
        <end position="278"/>
    </location>
</feature>
<dbReference type="InterPro" id="IPR004740">
    <property type="entry name" value="Nuc_H_symport"/>
</dbReference>
<dbReference type="Gene3D" id="1.20.1250.20">
    <property type="entry name" value="MFS general substrate transporter like domains"/>
    <property type="match status" value="2"/>
</dbReference>
<feature type="transmembrane region" description="Helical" evidence="7">
    <location>
        <begin position="385"/>
        <end position="405"/>
    </location>
</feature>
<gene>
    <name evidence="9" type="ORF">WMO13_04035</name>
</gene>
<feature type="transmembrane region" description="Helical" evidence="7">
    <location>
        <begin position="73"/>
        <end position="92"/>
    </location>
</feature>
<feature type="transmembrane region" description="Helical" evidence="7">
    <location>
        <begin position="46"/>
        <end position="66"/>
    </location>
</feature>
<feature type="domain" description="Major facilitator superfamily (MFS) profile" evidence="8">
    <location>
        <begin position="1"/>
        <end position="409"/>
    </location>
</feature>
<sequence length="417" mass="46952">MNVMSIQNRLRVMLFLQYFIWGCWLTTLGSYLINTLDMNGAQVGDIFSSKGLASLIMPVIVGIIADKYLSSKYVYMLCHLVSAGALFYASIVTDFNPLYWMMFISLFAYMPTLSLSNAISYYCLSQHNLDAAVTFPKLRIFGTIGFIVAMWMISLSGFEVSHWQLMIAGIASVILVVYSLTLPYIPKAKQKMNRSLSAILGLDAFVLFKKPIMAVFFLFAMLLGAVLQITNIFGNPFLRDFAHYPEFADSFVVQYPSILLSISQIAEVVFILAIPFALKRFGIKNVMLISMFAWVLRFGLFAYGDPSPIGFWFLLLSMIVYGCAFDFFNISGSIFIEKEVNADIRASAQGLFMMMVNGVGSYLGSKLSGYVVDYYTIDGLRDWHSIWLVFAGYALILAIVFYFTFNYKQDRSAEATA</sequence>
<feature type="transmembrane region" description="Helical" evidence="7">
    <location>
        <begin position="212"/>
        <end position="233"/>
    </location>
</feature>
<feature type="transmembrane region" description="Helical" evidence="7">
    <location>
        <begin position="285"/>
        <end position="303"/>
    </location>
</feature>
<feature type="transmembrane region" description="Helical" evidence="7">
    <location>
        <begin position="12"/>
        <end position="34"/>
    </location>
</feature>
<keyword evidence="2" id="KW-0813">Transport</keyword>
<feature type="transmembrane region" description="Helical" evidence="7">
    <location>
        <begin position="164"/>
        <end position="185"/>
    </location>
</feature>
<dbReference type="InterPro" id="IPR036259">
    <property type="entry name" value="MFS_trans_sf"/>
</dbReference>
<dbReference type="EMBL" id="CP150637">
    <property type="protein sequence ID" value="WZW88562.1"/>
    <property type="molecule type" value="Genomic_DNA"/>
</dbReference>
<keyword evidence="5 7" id="KW-1133">Transmembrane helix</keyword>
<keyword evidence="10" id="KW-1185">Reference proteome</keyword>
<dbReference type="Pfam" id="PF03825">
    <property type="entry name" value="Nuc_H_symport"/>
    <property type="match status" value="1"/>
</dbReference>
<dbReference type="PANTHER" id="PTHR23522:SF9">
    <property type="entry name" value="XANTHOSINE PERMEASE"/>
    <property type="match status" value="1"/>
</dbReference>
<proteinExistence type="predicted"/>
<keyword evidence="6 7" id="KW-0472">Membrane</keyword>
<keyword evidence="3" id="KW-1003">Cell membrane</keyword>
<name>A0ABZ3C2Z2_9GAMM</name>
<dbReference type="NCBIfam" id="TIGR00889">
    <property type="entry name" value="2A0110"/>
    <property type="match status" value="1"/>
</dbReference>
<evidence type="ECO:0000256" key="2">
    <source>
        <dbReference type="ARBA" id="ARBA00022448"/>
    </source>
</evidence>
<evidence type="ECO:0000256" key="7">
    <source>
        <dbReference type="SAM" id="Phobius"/>
    </source>
</evidence>
<evidence type="ECO:0000256" key="4">
    <source>
        <dbReference type="ARBA" id="ARBA00022692"/>
    </source>
</evidence>
<evidence type="ECO:0000256" key="5">
    <source>
        <dbReference type="ARBA" id="ARBA00022989"/>
    </source>
</evidence>
<organism evidence="9 10">
    <name type="scientific">Ignatzschineria larvae DSM 13226</name>
    <dbReference type="NCBI Taxonomy" id="1111732"/>
    <lineage>
        <taxon>Bacteria</taxon>
        <taxon>Pseudomonadati</taxon>
        <taxon>Pseudomonadota</taxon>
        <taxon>Gammaproteobacteria</taxon>
        <taxon>Cardiobacteriales</taxon>
        <taxon>Ignatzschineriaceae</taxon>
        <taxon>Ignatzschineria</taxon>
    </lineage>
</organism>
<dbReference type="PROSITE" id="PS50850">
    <property type="entry name" value="MFS"/>
    <property type="match status" value="1"/>
</dbReference>
<evidence type="ECO:0000313" key="10">
    <source>
        <dbReference type="Proteomes" id="UP001449178"/>
    </source>
</evidence>
<reference evidence="9 10" key="1">
    <citation type="submission" date="2024-03" db="EMBL/GenBank/DDBJ databases">
        <title>Complete Genome Sequence and Annotation of Ignatzschineria larvae DSM 13226.</title>
        <authorList>
            <person name="Cantrell E."/>
            <person name="Burcham Z.M."/>
        </authorList>
    </citation>
    <scope>NUCLEOTIDE SEQUENCE [LARGE SCALE GENOMIC DNA]</scope>
    <source>
        <strain evidence="9 10">DSM 13226</strain>
    </source>
</reference>
<dbReference type="SUPFAM" id="SSF103473">
    <property type="entry name" value="MFS general substrate transporter"/>
    <property type="match status" value="1"/>
</dbReference>